<dbReference type="PANTHER" id="PTHR38848">
    <property type="entry name" value="G-PROTEIN COUPLED RECEPTORS FAMILY 3 PROFILE DOMAIN-CONTAINING PROTEIN"/>
    <property type="match status" value="1"/>
</dbReference>
<feature type="transmembrane region" description="Helical" evidence="2">
    <location>
        <begin position="235"/>
        <end position="259"/>
    </location>
</feature>
<proteinExistence type="predicted"/>
<keyword evidence="2" id="KW-0472">Membrane</keyword>
<evidence type="ECO:0000256" key="2">
    <source>
        <dbReference type="SAM" id="Phobius"/>
    </source>
</evidence>
<feature type="transmembrane region" description="Helical" evidence="2">
    <location>
        <begin position="80"/>
        <end position="98"/>
    </location>
</feature>
<keyword evidence="2" id="KW-1133">Transmembrane helix</keyword>
<feature type="compositionally biased region" description="Polar residues" evidence="1">
    <location>
        <begin position="406"/>
        <end position="416"/>
    </location>
</feature>
<organism evidence="3 4">
    <name type="scientific">Favolaschia claudopus</name>
    <dbReference type="NCBI Taxonomy" id="2862362"/>
    <lineage>
        <taxon>Eukaryota</taxon>
        <taxon>Fungi</taxon>
        <taxon>Dikarya</taxon>
        <taxon>Basidiomycota</taxon>
        <taxon>Agaricomycotina</taxon>
        <taxon>Agaricomycetes</taxon>
        <taxon>Agaricomycetidae</taxon>
        <taxon>Agaricales</taxon>
        <taxon>Marasmiineae</taxon>
        <taxon>Mycenaceae</taxon>
        <taxon>Favolaschia</taxon>
    </lineage>
</organism>
<name>A0AAW0ADI5_9AGAR</name>
<feature type="transmembrane region" description="Helical" evidence="2">
    <location>
        <begin position="271"/>
        <end position="295"/>
    </location>
</feature>
<feature type="transmembrane region" description="Helical" evidence="2">
    <location>
        <begin position="194"/>
        <end position="215"/>
    </location>
</feature>
<keyword evidence="4" id="KW-1185">Reference proteome</keyword>
<feature type="transmembrane region" description="Helical" evidence="2">
    <location>
        <begin position="301"/>
        <end position="323"/>
    </location>
</feature>
<dbReference type="AlphaFoldDB" id="A0AAW0ADI5"/>
<gene>
    <name evidence="3" type="ORF">R3P38DRAFT_3038355</name>
</gene>
<dbReference type="PANTHER" id="PTHR38848:SF3">
    <property type="entry name" value="G-PROTEIN COUPLED RECEPTORS FAMILY 3 PROFILE DOMAIN-CONTAINING PROTEIN"/>
    <property type="match status" value="1"/>
</dbReference>
<reference evidence="3 4" key="1">
    <citation type="journal article" date="2024" name="J Genomics">
        <title>Draft genome sequencing and assembly of Favolaschia claudopus CIRM-BRFM 2984 isolated from oak limbs.</title>
        <authorList>
            <person name="Navarro D."/>
            <person name="Drula E."/>
            <person name="Chaduli D."/>
            <person name="Cazenave R."/>
            <person name="Ahrendt S."/>
            <person name="Wang J."/>
            <person name="Lipzen A."/>
            <person name="Daum C."/>
            <person name="Barry K."/>
            <person name="Grigoriev I.V."/>
            <person name="Favel A."/>
            <person name="Rosso M.N."/>
            <person name="Martin F."/>
        </authorList>
    </citation>
    <scope>NUCLEOTIDE SEQUENCE [LARGE SCALE GENOMIC DNA]</scope>
    <source>
        <strain evidence="3 4">CIRM-BRFM 2984</strain>
    </source>
</reference>
<dbReference type="EMBL" id="JAWWNJ010000076">
    <property type="protein sequence ID" value="KAK7006470.1"/>
    <property type="molecule type" value="Genomic_DNA"/>
</dbReference>
<protein>
    <recommendedName>
        <fullName evidence="5">Transmembrane protein</fullName>
    </recommendedName>
</protein>
<feature type="transmembrane region" description="Helical" evidence="2">
    <location>
        <begin position="154"/>
        <end position="174"/>
    </location>
</feature>
<keyword evidence="2" id="KW-0812">Transmembrane</keyword>
<sequence>MLFRHLPRYLILSMESSFSDQNPKALERLSTSARHGSDARQETNESSSGMLLKQNLSAFPSTTTMTAPVPPTFASASHRLLSAFIYFVGVTILTHFLSRRLCAEKLTTREAWASLSWPRLSILLILLDSYMFLLSSGILIFGVGLRRDGVSCAAGIYLCVGFYTTSKLLIYCFLSEKVYIVWENGVRPRLRSPVYLVCLVTIVLYIGVILAMFFGRIAEFRSGDGQCVIGLHPSASISLLAYDLYVNVLLTSLFCWPILRVKFANVRLRRLAIQNLIAAAAALSSSAVNIAILTSMHGRELGWVCLASCGADVVFNAIVLFYVTGGNRSAPSTTAVSRAAEEQVSTLSRPAVSIARPASSLKPSHIRPPSFRMGSQSVPSTKNSNKLRVHISTTSITDLSPPPRTSYASEQDNPGMQQRARGVSVSTTATIAAKPTDDFADEQMKRFSGAESEKTLEV</sequence>
<evidence type="ECO:0000313" key="3">
    <source>
        <dbReference type="EMBL" id="KAK7006470.1"/>
    </source>
</evidence>
<dbReference type="Proteomes" id="UP001362999">
    <property type="component" value="Unassembled WGS sequence"/>
</dbReference>
<feature type="compositionally biased region" description="Polar residues" evidence="1">
    <location>
        <begin position="373"/>
        <end position="398"/>
    </location>
</feature>
<accession>A0AAW0ADI5</accession>
<evidence type="ECO:0008006" key="5">
    <source>
        <dbReference type="Google" id="ProtNLM"/>
    </source>
</evidence>
<evidence type="ECO:0000256" key="1">
    <source>
        <dbReference type="SAM" id="MobiDB-lite"/>
    </source>
</evidence>
<feature type="transmembrane region" description="Helical" evidence="2">
    <location>
        <begin position="119"/>
        <end position="142"/>
    </location>
</feature>
<evidence type="ECO:0000313" key="4">
    <source>
        <dbReference type="Proteomes" id="UP001362999"/>
    </source>
</evidence>
<feature type="region of interest" description="Disordered" evidence="1">
    <location>
        <begin position="356"/>
        <end position="428"/>
    </location>
</feature>
<comment type="caution">
    <text evidence="3">The sequence shown here is derived from an EMBL/GenBank/DDBJ whole genome shotgun (WGS) entry which is preliminary data.</text>
</comment>